<name>A0A401VYQ7_STREY</name>
<accession>A0A401VYQ7</accession>
<dbReference type="InterPro" id="IPR011528">
    <property type="entry name" value="NERD"/>
</dbReference>
<evidence type="ECO:0000313" key="4">
    <source>
        <dbReference type="Proteomes" id="UP000286746"/>
    </source>
</evidence>
<evidence type="ECO:0000256" key="1">
    <source>
        <dbReference type="SAM" id="MobiDB-lite"/>
    </source>
</evidence>
<feature type="region of interest" description="Disordered" evidence="1">
    <location>
        <begin position="1"/>
        <end position="38"/>
    </location>
</feature>
<proteinExistence type="predicted"/>
<feature type="domain" description="NERD" evidence="2">
    <location>
        <begin position="77"/>
        <end position="180"/>
    </location>
</feature>
<dbReference type="Pfam" id="PF08378">
    <property type="entry name" value="NERD"/>
    <property type="match status" value="1"/>
</dbReference>
<feature type="compositionally biased region" description="Basic and acidic residues" evidence="1">
    <location>
        <begin position="11"/>
        <end position="25"/>
    </location>
</feature>
<evidence type="ECO:0000313" key="3">
    <source>
        <dbReference type="EMBL" id="GCD42165.1"/>
    </source>
</evidence>
<protein>
    <recommendedName>
        <fullName evidence="2">NERD domain-containing protein</fullName>
    </recommendedName>
</protein>
<dbReference type="EMBL" id="BHZD01000001">
    <property type="protein sequence ID" value="GCD42165.1"/>
    <property type="molecule type" value="Genomic_DNA"/>
</dbReference>
<organism evidence="3 4">
    <name type="scientific">Streptomyces paromomycinus</name>
    <name type="common">Streptomyces rimosus subsp. paromomycinus</name>
    <dbReference type="NCBI Taxonomy" id="92743"/>
    <lineage>
        <taxon>Bacteria</taxon>
        <taxon>Bacillati</taxon>
        <taxon>Actinomycetota</taxon>
        <taxon>Actinomycetes</taxon>
        <taxon>Kitasatosporales</taxon>
        <taxon>Streptomycetaceae</taxon>
        <taxon>Streptomyces</taxon>
    </lineage>
</organism>
<sequence length="235" mass="26029">MSDFRPGPGAHEGKQETRYASDPDRLFLPPDDDLAPNRPGEALRVRLAEQPRARAALWCARLLGRRRPQDAWHRQLLGEQAVGTALDQLAAGGWYVIHSIPLPPAAVIGHLLIGPGGVLCVGTHHVRGARVRVGEDTVGTGRGREPQPYVRDCRQHARRAAYVLTRGCRFRVEARPVLAFAGAADVELDPALRDVRVIRDERDIPLLGRLGGVLAPDRVERVYTVARNRRTWLRA</sequence>
<dbReference type="RefSeq" id="WP_170251660.1">
    <property type="nucleotide sequence ID" value="NZ_BHZD01000001.1"/>
</dbReference>
<keyword evidence="4" id="KW-1185">Reference proteome</keyword>
<dbReference type="Proteomes" id="UP000286746">
    <property type="component" value="Unassembled WGS sequence"/>
</dbReference>
<evidence type="ECO:0000259" key="2">
    <source>
        <dbReference type="Pfam" id="PF08378"/>
    </source>
</evidence>
<reference evidence="3 4" key="1">
    <citation type="submission" date="2018-11" db="EMBL/GenBank/DDBJ databases">
        <title>Whole genome sequence of Streptomyces paromomycinus NBRC 15454(T).</title>
        <authorList>
            <person name="Komaki H."/>
            <person name="Tamura T."/>
        </authorList>
    </citation>
    <scope>NUCLEOTIDE SEQUENCE [LARGE SCALE GENOMIC DNA]</scope>
    <source>
        <strain evidence="3 4">NBRC 15454</strain>
    </source>
</reference>
<comment type="caution">
    <text evidence="3">The sequence shown here is derived from an EMBL/GenBank/DDBJ whole genome shotgun (WGS) entry which is preliminary data.</text>
</comment>
<gene>
    <name evidence="3" type="ORF">GKJPGBOP_01823</name>
</gene>
<dbReference type="AlphaFoldDB" id="A0A401VYQ7"/>